<organism evidence="2 3">
    <name type="scientific">Stephania yunnanensis</name>
    <dbReference type="NCBI Taxonomy" id="152371"/>
    <lineage>
        <taxon>Eukaryota</taxon>
        <taxon>Viridiplantae</taxon>
        <taxon>Streptophyta</taxon>
        <taxon>Embryophyta</taxon>
        <taxon>Tracheophyta</taxon>
        <taxon>Spermatophyta</taxon>
        <taxon>Magnoliopsida</taxon>
        <taxon>Ranunculales</taxon>
        <taxon>Menispermaceae</taxon>
        <taxon>Menispermoideae</taxon>
        <taxon>Cissampelideae</taxon>
        <taxon>Stephania</taxon>
    </lineage>
</organism>
<gene>
    <name evidence="2" type="ORF">Syun_001144</name>
</gene>
<evidence type="ECO:0000256" key="1">
    <source>
        <dbReference type="SAM" id="MobiDB-lite"/>
    </source>
</evidence>
<evidence type="ECO:0000313" key="2">
    <source>
        <dbReference type="EMBL" id="KAK9169004.1"/>
    </source>
</evidence>
<feature type="compositionally biased region" description="Polar residues" evidence="1">
    <location>
        <begin position="100"/>
        <end position="109"/>
    </location>
</feature>
<proteinExistence type="predicted"/>
<dbReference type="Gene3D" id="3.40.50.300">
    <property type="entry name" value="P-loop containing nucleotide triphosphate hydrolases"/>
    <property type="match status" value="1"/>
</dbReference>
<dbReference type="EMBL" id="JBBNAF010000001">
    <property type="protein sequence ID" value="KAK9169004.1"/>
    <property type="molecule type" value="Genomic_DNA"/>
</dbReference>
<feature type="compositionally biased region" description="Polar residues" evidence="1">
    <location>
        <begin position="1"/>
        <end position="12"/>
    </location>
</feature>
<sequence length="174" mass="19659">MTDQNWSSSSTKPDAPRRPRLGRRLAWDSRYSNSDTVVYVGCGERGNEMAEILVVGMTHTRMTEAFRKSDQNKEKTAKMSAVQTSDVAGQQLVIRMSQTISVEPSSSEATELDGGEEREQQIDENIEKRNEKAMKEIVKLKTKAVKLIGKMEKKVDKDMGKEVKVKKQVMEDMS</sequence>
<evidence type="ECO:0000313" key="3">
    <source>
        <dbReference type="Proteomes" id="UP001420932"/>
    </source>
</evidence>
<feature type="region of interest" description="Disordered" evidence="1">
    <location>
        <begin position="1"/>
        <end position="21"/>
    </location>
</feature>
<dbReference type="AlphaFoldDB" id="A0AAP0LH96"/>
<name>A0AAP0LH96_9MAGN</name>
<feature type="region of interest" description="Disordered" evidence="1">
    <location>
        <begin position="100"/>
        <end position="123"/>
    </location>
</feature>
<keyword evidence="3" id="KW-1185">Reference proteome</keyword>
<dbReference type="InterPro" id="IPR027417">
    <property type="entry name" value="P-loop_NTPase"/>
</dbReference>
<comment type="caution">
    <text evidence="2">The sequence shown here is derived from an EMBL/GenBank/DDBJ whole genome shotgun (WGS) entry which is preliminary data.</text>
</comment>
<reference evidence="2 3" key="1">
    <citation type="submission" date="2024-01" db="EMBL/GenBank/DDBJ databases">
        <title>Genome assemblies of Stephania.</title>
        <authorList>
            <person name="Yang L."/>
        </authorList>
    </citation>
    <scope>NUCLEOTIDE SEQUENCE [LARGE SCALE GENOMIC DNA]</scope>
    <source>
        <strain evidence="2">YNDBR</strain>
        <tissue evidence="2">Leaf</tissue>
    </source>
</reference>
<accession>A0AAP0LH96</accession>
<protein>
    <submittedName>
        <fullName evidence="2">Uncharacterized protein</fullName>
    </submittedName>
</protein>
<dbReference type="Proteomes" id="UP001420932">
    <property type="component" value="Unassembled WGS sequence"/>
</dbReference>